<dbReference type="EMBL" id="JANRHA010000003">
    <property type="protein sequence ID" value="MDG3014251.1"/>
    <property type="molecule type" value="Genomic_DNA"/>
</dbReference>
<evidence type="ECO:0000313" key="1">
    <source>
        <dbReference type="EMBL" id="MDG3014251.1"/>
    </source>
</evidence>
<reference evidence="1" key="1">
    <citation type="submission" date="2022-08" db="EMBL/GenBank/DDBJ databases">
        <title>Genome analysis of Corynebacteriales strain.</title>
        <authorList>
            <person name="Lee S.D."/>
        </authorList>
    </citation>
    <scope>NUCLEOTIDE SEQUENCE</scope>
    <source>
        <strain evidence="1">D3-21</strain>
    </source>
</reference>
<protein>
    <submittedName>
        <fullName evidence="1">SRPBCC family protein</fullName>
    </submittedName>
</protein>
<gene>
    <name evidence="1" type="ORF">NVS88_06740</name>
</gene>
<dbReference type="RefSeq" id="WP_332519491.1">
    <property type="nucleotide sequence ID" value="NZ_JANRHA010000003.1"/>
</dbReference>
<dbReference type="PANTHER" id="PTHR33824:SF7">
    <property type="entry name" value="POLYKETIDE CYCLASE_DEHYDRASE AND LIPID TRANSPORT SUPERFAMILY PROTEIN"/>
    <property type="match status" value="1"/>
</dbReference>
<dbReference type="Proteomes" id="UP001152755">
    <property type="component" value="Unassembled WGS sequence"/>
</dbReference>
<dbReference type="SUPFAM" id="SSF55961">
    <property type="entry name" value="Bet v1-like"/>
    <property type="match status" value="1"/>
</dbReference>
<keyword evidence="2" id="KW-1185">Reference proteome</keyword>
<dbReference type="InterPro" id="IPR019587">
    <property type="entry name" value="Polyketide_cyclase/dehydratase"/>
</dbReference>
<dbReference type="CDD" id="cd07812">
    <property type="entry name" value="SRPBCC"/>
    <property type="match status" value="1"/>
</dbReference>
<dbReference type="InterPro" id="IPR047137">
    <property type="entry name" value="ORF3"/>
</dbReference>
<dbReference type="Gene3D" id="3.30.530.20">
    <property type="match status" value="1"/>
</dbReference>
<comment type="caution">
    <text evidence="1">The sequence shown here is derived from an EMBL/GenBank/DDBJ whole genome shotgun (WGS) entry which is preliminary data.</text>
</comment>
<proteinExistence type="predicted"/>
<dbReference type="PANTHER" id="PTHR33824">
    <property type="entry name" value="POLYKETIDE CYCLASE/DEHYDRASE AND LIPID TRANSPORT SUPERFAMILY PROTEIN"/>
    <property type="match status" value="1"/>
</dbReference>
<dbReference type="AlphaFoldDB" id="A0A9X4M4F0"/>
<name>A0A9X4M4F0_9ACTN</name>
<evidence type="ECO:0000313" key="2">
    <source>
        <dbReference type="Proteomes" id="UP001152755"/>
    </source>
</evidence>
<sequence>MGHIHHTAVADVPVDIAFAFVDDYRTVPNWMFGISRFEPIGERDHGLGATYNATMNIGPKALKSVVEVTEWTQDEVIAIESIKGMSNSSTWRFEPVGEGQTRLTVDFRYNLPGGLAGKALAAIVEPVVGGAIRHTEAKLRAQVEAHHAAAG</sequence>
<dbReference type="InterPro" id="IPR023393">
    <property type="entry name" value="START-like_dom_sf"/>
</dbReference>
<accession>A0A9X4M4F0</accession>
<dbReference type="Pfam" id="PF10604">
    <property type="entry name" value="Polyketide_cyc2"/>
    <property type="match status" value="1"/>
</dbReference>
<organism evidence="1 2">
    <name type="scientific">Speluncibacter jeojiensis</name>
    <dbReference type="NCBI Taxonomy" id="2710754"/>
    <lineage>
        <taxon>Bacteria</taxon>
        <taxon>Bacillati</taxon>
        <taxon>Actinomycetota</taxon>
        <taxon>Actinomycetes</taxon>
        <taxon>Mycobacteriales</taxon>
        <taxon>Speluncibacteraceae</taxon>
        <taxon>Speluncibacter</taxon>
    </lineage>
</organism>